<sequence>MSLLAPGQVLGAGRCENIAREDIRHLIAGGAEMKDFEQELAKISGCEVTAPLCWGLKLAADPILSGNGC</sequence>
<dbReference type="RefSeq" id="WP_108387738.1">
    <property type="nucleotide sequence ID" value="NZ_QBUD01000013.1"/>
</dbReference>
<accession>A0A2T6K9Q9</accession>
<dbReference type="AlphaFoldDB" id="A0A2T6K9Q9"/>
<evidence type="ECO:0000313" key="2">
    <source>
        <dbReference type="Proteomes" id="UP000244523"/>
    </source>
</evidence>
<proteinExistence type="predicted"/>
<reference evidence="1 2" key="1">
    <citation type="submission" date="2018-04" db="EMBL/GenBank/DDBJ databases">
        <title>Genomic Encyclopedia of Archaeal and Bacterial Type Strains, Phase II (KMG-II): from individual species to whole genera.</title>
        <authorList>
            <person name="Goeker M."/>
        </authorList>
    </citation>
    <scope>NUCLEOTIDE SEQUENCE [LARGE SCALE GENOMIC DNA]</scope>
    <source>
        <strain evidence="1 2">DSM 29955</strain>
    </source>
</reference>
<dbReference type="EMBL" id="QBUD01000013">
    <property type="protein sequence ID" value="PUB11548.1"/>
    <property type="molecule type" value="Genomic_DNA"/>
</dbReference>
<keyword evidence="2" id="KW-1185">Reference proteome</keyword>
<dbReference type="Proteomes" id="UP000244523">
    <property type="component" value="Unassembled WGS sequence"/>
</dbReference>
<protein>
    <submittedName>
        <fullName evidence="1">Uncharacterized protein</fullName>
    </submittedName>
</protein>
<comment type="caution">
    <text evidence="1">The sequence shown here is derived from an EMBL/GenBank/DDBJ whole genome shotgun (WGS) entry which is preliminary data.</text>
</comment>
<gene>
    <name evidence="1" type="ORF">C8N45_11366</name>
</gene>
<name>A0A2T6K9Q9_9RHOB</name>
<evidence type="ECO:0000313" key="1">
    <source>
        <dbReference type="EMBL" id="PUB11548.1"/>
    </source>
</evidence>
<organism evidence="1 2">
    <name type="scientific">Yoonia sediminilitoris</name>
    <dbReference type="NCBI Taxonomy" id="1286148"/>
    <lineage>
        <taxon>Bacteria</taxon>
        <taxon>Pseudomonadati</taxon>
        <taxon>Pseudomonadota</taxon>
        <taxon>Alphaproteobacteria</taxon>
        <taxon>Rhodobacterales</taxon>
        <taxon>Paracoccaceae</taxon>
        <taxon>Yoonia</taxon>
    </lineage>
</organism>